<dbReference type="InterPro" id="IPR019734">
    <property type="entry name" value="TPR_rpt"/>
</dbReference>
<comment type="subcellular location">
    <subcellularLocation>
        <location evidence="1">Cell envelope</location>
    </subcellularLocation>
</comment>
<dbReference type="Gene3D" id="1.25.40.10">
    <property type="entry name" value="Tetratricopeptide repeat domain"/>
    <property type="match status" value="2"/>
</dbReference>
<dbReference type="SMART" id="SM00028">
    <property type="entry name" value="TPR"/>
    <property type="match status" value="2"/>
</dbReference>
<reference evidence="7 8" key="1">
    <citation type="submission" date="2017-05" db="EMBL/GenBank/DDBJ databases">
        <authorList>
            <person name="Song R."/>
            <person name="Chenine A.L."/>
            <person name="Ruprecht R.M."/>
        </authorList>
    </citation>
    <scope>NUCLEOTIDE SEQUENCE [LARGE SCALE GENOMIC DNA]</scope>
    <source>
        <strain evidence="7 8">CECT 8898</strain>
    </source>
</reference>
<evidence type="ECO:0000256" key="5">
    <source>
        <dbReference type="PROSITE-ProRule" id="PRU00339"/>
    </source>
</evidence>
<dbReference type="Proteomes" id="UP000207598">
    <property type="component" value="Unassembled WGS sequence"/>
</dbReference>
<dbReference type="RefSeq" id="WP_094023157.1">
    <property type="nucleotide sequence ID" value="NZ_FXYF01000017.1"/>
</dbReference>
<dbReference type="GO" id="GO:0017004">
    <property type="term" value="P:cytochrome complex assembly"/>
    <property type="evidence" value="ECO:0007669"/>
    <property type="project" value="UniProtKB-KW"/>
</dbReference>
<dbReference type="PANTHER" id="PTHR47870:SF1">
    <property type="entry name" value="CYTOCHROME C-TYPE BIOGENESIS PROTEIN CCMH"/>
    <property type="match status" value="1"/>
</dbReference>
<keyword evidence="3" id="KW-0201">Cytochrome c-type biogenesis</keyword>
<keyword evidence="4 5" id="KW-0802">TPR repeat</keyword>
<dbReference type="AlphaFoldDB" id="A0A238L432"/>
<organism evidence="7 8">
    <name type="scientific">Maliponia aquimaris</name>
    <dbReference type="NCBI Taxonomy" id="1673631"/>
    <lineage>
        <taxon>Bacteria</taxon>
        <taxon>Pseudomonadati</taxon>
        <taxon>Pseudomonadota</taxon>
        <taxon>Alphaproteobacteria</taxon>
        <taxon>Rhodobacterales</taxon>
        <taxon>Paracoccaceae</taxon>
        <taxon>Maliponia</taxon>
    </lineage>
</organism>
<accession>A0A238L432</accession>
<evidence type="ECO:0000256" key="4">
    <source>
        <dbReference type="ARBA" id="ARBA00022803"/>
    </source>
</evidence>
<dbReference type="GO" id="GO:0030313">
    <property type="term" value="C:cell envelope"/>
    <property type="evidence" value="ECO:0007669"/>
    <property type="project" value="UniProtKB-SubCell"/>
</dbReference>
<sequence>MIWATFAILSLVAFAIVLYPVRMAGSGMLTRSDTVPKILADQMQEVQRDLDRGLISEAEAQAAQLEIKKRILSTLRQSESAPANGAAGGRKGILIAAIFAPLFAVVYYTAMGSPDIPSLAFAERTEERAQNAEVTELAARLRERLITDPDGGPSEGWMLLGQTYQRMGRLDEAIAAFETVAKRPDATSATFSMLAEAVVIANDGVVIPKALREIDRALELDPRNPAATYFQSLYFLQREQPRKAYELLLSRLDEEETFAPWMEVYAQQINRIAAEEGLPAFQTPMARGRQPGPSAADVAAAADMTDEDRADFIRSMVSRLAARLEDDPEDLDGWMRLANAYSVLQERNLAIEAYRKAQALLEEMPSDDPRRAVVREALEQLGG</sequence>
<feature type="repeat" description="TPR" evidence="5">
    <location>
        <begin position="154"/>
        <end position="187"/>
    </location>
</feature>
<keyword evidence="8" id="KW-1185">Reference proteome</keyword>
<dbReference type="InterPro" id="IPR056413">
    <property type="entry name" value="TPR_CcmH_CycH"/>
</dbReference>
<dbReference type="OrthoDB" id="9815847at2"/>
<evidence type="ECO:0000313" key="8">
    <source>
        <dbReference type="Proteomes" id="UP000207598"/>
    </source>
</evidence>
<dbReference type="InterPro" id="IPR011990">
    <property type="entry name" value="TPR-like_helical_dom_sf"/>
</dbReference>
<protein>
    <submittedName>
        <fullName evidence="7">Tetratricopeptide repeat protein</fullName>
    </submittedName>
</protein>
<dbReference type="NCBIfam" id="TIGR03142">
    <property type="entry name" value="cytochro_ccmI"/>
    <property type="match status" value="1"/>
</dbReference>
<keyword evidence="2" id="KW-0677">Repeat</keyword>
<evidence type="ECO:0000256" key="3">
    <source>
        <dbReference type="ARBA" id="ARBA00022748"/>
    </source>
</evidence>
<dbReference type="InterPro" id="IPR051263">
    <property type="entry name" value="C-type_cytochrome_biogenesis"/>
</dbReference>
<proteinExistence type="predicted"/>
<dbReference type="SUPFAM" id="SSF48452">
    <property type="entry name" value="TPR-like"/>
    <property type="match status" value="1"/>
</dbReference>
<evidence type="ECO:0000313" key="7">
    <source>
        <dbReference type="EMBL" id="SMX49738.1"/>
    </source>
</evidence>
<dbReference type="PANTHER" id="PTHR47870">
    <property type="entry name" value="CYTOCHROME C-TYPE BIOGENESIS PROTEIN CCMH"/>
    <property type="match status" value="1"/>
</dbReference>
<name>A0A238L432_9RHOB</name>
<dbReference type="Pfam" id="PF23914">
    <property type="entry name" value="TPR_CcmH_CycH"/>
    <property type="match status" value="1"/>
</dbReference>
<dbReference type="PROSITE" id="PS50005">
    <property type="entry name" value="TPR"/>
    <property type="match status" value="1"/>
</dbReference>
<evidence type="ECO:0000259" key="6">
    <source>
        <dbReference type="Pfam" id="PF23914"/>
    </source>
</evidence>
<evidence type="ECO:0000256" key="2">
    <source>
        <dbReference type="ARBA" id="ARBA00022737"/>
    </source>
</evidence>
<gene>
    <name evidence="7" type="ORF">MAA8898_04418</name>
</gene>
<dbReference type="InterPro" id="IPR017560">
    <property type="entry name" value="Cyt_c_biogenesis_CcmI"/>
</dbReference>
<dbReference type="GO" id="GO:0005886">
    <property type="term" value="C:plasma membrane"/>
    <property type="evidence" value="ECO:0007669"/>
    <property type="project" value="TreeGrafter"/>
</dbReference>
<evidence type="ECO:0000256" key="1">
    <source>
        <dbReference type="ARBA" id="ARBA00004196"/>
    </source>
</evidence>
<feature type="domain" description="Cytochrome c-type biogenesis protein H TPR" evidence="6">
    <location>
        <begin position="124"/>
        <end position="246"/>
    </location>
</feature>
<dbReference type="EMBL" id="FXYF01000017">
    <property type="protein sequence ID" value="SMX49738.1"/>
    <property type="molecule type" value="Genomic_DNA"/>
</dbReference>
<dbReference type="Pfam" id="PF13181">
    <property type="entry name" value="TPR_8"/>
    <property type="match status" value="1"/>
</dbReference>